<dbReference type="InterPro" id="IPR036259">
    <property type="entry name" value="MFS_trans_sf"/>
</dbReference>
<evidence type="ECO:0000256" key="1">
    <source>
        <dbReference type="SAM" id="Phobius"/>
    </source>
</evidence>
<name>A0ABW9A0H1_9BURK</name>
<comment type="caution">
    <text evidence="2">The sequence shown here is derived from an EMBL/GenBank/DDBJ whole genome shotgun (WGS) entry which is preliminary data.</text>
</comment>
<dbReference type="Gene3D" id="1.20.1250.20">
    <property type="entry name" value="MFS general substrate transporter like domains"/>
    <property type="match status" value="1"/>
</dbReference>
<sequence>MNGIELTERLRGGEPVYTLGTRVSRMTPVRASGIGSTMAIGQMGSIIGPLVGGILLAQKLPLDQIFMIAALLAVCGSLGFALVAAWRPRDTIDPRVPASPFTIP</sequence>
<feature type="transmembrane region" description="Helical" evidence="1">
    <location>
        <begin position="64"/>
        <end position="86"/>
    </location>
</feature>
<dbReference type="RefSeq" id="WP_408335933.1">
    <property type="nucleotide sequence ID" value="NZ_JAQQFH010000063.1"/>
</dbReference>
<evidence type="ECO:0008006" key="4">
    <source>
        <dbReference type="Google" id="ProtNLM"/>
    </source>
</evidence>
<keyword evidence="3" id="KW-1185">Reference proteome</keyword>
<dbReference type="Proteomes" id="UP001629249">
    <property type="component" value="Unassembled WGS sequence"/>
</dbReference>
<evidence type="ECO:0000313" key="3">
    <source>
        <dbReference type="Proteomes" id="UP001629249"/>
    </source>
</evidence>
<feature type="transmembrane region" description="Helical" evidence="1">
    <location>
        <begin position="34"/>
        <end position="58"/>
    </location>
</feature>
<keyword evidence="1" id="KW-0812">Transmembrane</keyword>
<dbReference type="EMBL" id="JAQQFN010000055">
    <property type="protein sequence ID" value="MFL9889009.1"/>
    <property type="molecule type" value="Genomic_DNA"/>
</dbReference>
<dbReference type="SUPFAM" id="SSF103473">
    <property type="entry name" value="MFS general substrate transporter"/>
    <property type="match status" value="1"/>
</dbReference>
<keyword evidence="1" id="KW-1133">Transmembrane helix</keyword>
<evidence type="ECO:0000313" key="2">
    <source>
        <dbReference type="EMBL" id="MFL9889009.1"/>
    </source>
</evidence>
<accession>A0ABW9A0H1</accession>
<reference evidence="2 3" key="1">
    <citation type="journal article" date="2024" name="Chem. Sci.">
        <title>Discovery of megapolipeptins by genome mining of a Burkholderiales bacteria collection.</title>
        <authorList>
            <person name="Paulo B.S."/>
            <person name="Recchia M.J.J."/>
            <person name="Lee S."/>
            <person name="Fergusson C.H."/>
            <person name="Romanowski S.B."/>
            <person name="Hernandez A."/>
            <person name="Krull N."/>
            <person name="Liu D.Y."/>
            <person name="Cavanagh H."/>
            <person name="Bos A."/>
            <person name="Gray C.A."/>
            <person name="Murphy B.T."/>
            <person name="Linington R.G."/>
            <person name="Eustaquio A.S."/>
        </authorList>
    </citation>
    <scope>NUCLEOTIDE SEQUENCE [LARGE SCALE GENOMIC DNA]</scope>
    <source>
        <strain evidence="2 3">RL16-012-BIC-B</strain>
    </source>
</reference>
<protein>
    <recommendedName>
        <fullName evidence="4">Major facilitator superfamily (MFS) profile domain-containing protein</fullName>
    </recommendedName>
</protein>
<gene>
    <name evidence="2" type="ORF">PQR66_38720</name>
</gene>
<organism evidence="2 3">
    <name type="scientific">Paraburkholderia agricolaris</name>
    <dbReference type="NCBI Taxonomy" id="2152888"/>
    <lineage>
        <taxon>Bacteria</taxon>
        <taxon>Pseudomonadati</taxon>
        <taxon>Pseudomonadota</taxon>
        <taxon>Betaproteobacteria</taxon>
        <taxon>Burkholderiales</taxon>
        <taxon>Burkholderiaceae</taxon>
        <taxon>Paraburkholderia</taxon>
    </lineage>
</organism>
<proteinExistence type="predicted"/>
<keyword evidence="1" id="KW-0472">Membrane</keyword>